<dbReference type="SUPFAM" id="SSF88713">
    <property type="entry name" value="Glycoside hydrolase/deacetylase"/>
    <property type="match status" value="1"/>
</dbReference>
<dbReference type="AlphaFoldDB" id="A0AAC9I7J3"/>
<feature type="signal peptide" evidence="1">
    <location>
        <begin position="1"/>
        <end position="19"/>
    </location>
</feature>
<gene>
    <name evidence="4" type="ORF">EM308_14150</name>
</gene>
<dbReference type="PANTHER" id="PTHR46017">
    <property type="entry name" value="ALPHA-MANNOSIDASE 2C1"/>
    <property type="match status" value="1"/>
</dbReference>
<organism evidence="4 5">
    <name type="scientific">Flavobacterium gilvum</name>
    <dbReference type="NCBI Taxonomy" id="1492737"/>
    <lineage>
        <taxon>Bacteria</taxon>
        <taxon>Pseudomonadati</taxon>
        <taxon>Bacteroidota</taxon>
        <taxon>Flavobacteriia</taxon>
        <taxon>Flavobacteriales</taxon>
        <taxon>Flavobacteriaceae</taxon>
        <taxon>Flavobacterium</taxon>
    </lineage>
</organism>
<accession>A0AAC9I7J3</accession>
<dbReference type="GO" id="GO:0030246">
    <property type="term" value="F:carbohydrate binding"/>
    <property type="evidence" value="ECO:0007669"/>
    <property type="project" value="InterPro"/>
</dbReference>
<reference evidence="4 5" key="1">
    <citation type="submission" date="2016-10" db="EMBL/GenBank/DDBJ databases">
        <title>Flavobacterium gilvum sp. nov., isolated from stream water.</title>
        <authorList>
            <person name="Shin S.-K."/>
            <person name="Cho Y.-J."/>
            <person name="Yi H."/>
        </authorList>
    </citation>
    <scope>NUCLEOTIDE SEQUENCE [LARGE SCALE GENOMIC DNA]</scope>
    <source>
        <strain evidence="4 5">EM1308</strain>
    </source>
</reference>
<dbReference type="SUPFAM" id="SSF74650">
    <property type="entry name" value="Galactose mutarotase-like"/>
    <property type="match status" value="1"/>
</dbReference>
<proteinExistence type="predicted"/>
<name>A0AAC9I7J3_9FLAO</name>
<dbReference type="Proteomes" id="UP000175968">
    <property type="component" value="Chromosome"/>
</dbReference>
<evidence type="ECO:0000259" key="2">
    <source>
        <dbReference type="Pfam" id="PF01074"/>
    </source>
</evidence>
<feature type="domain" description="Glycoside hydrolase family 38 N-terminal" evidence="2">
    <location>
        <begin position="49"/>
        <end position="292"/>
    </location>
</feature>
<dbReference type="InterPro" id="IPR011330">
    <property type="entry name" value="Glyco_hydro/deAcase_b/a-brl"/>
</dbReference>
<keyword evidence="1" id="KW-0732">Signal</keyword>
<keyword evidence="5" id="KW-1185">Reference proteome</keyword>
<dbReference type="EMBL" id="CP017479">
    <property type="protein sequence ID" value="AOW10548.1"/>
    <property type="molecule type" value="Genomic_DNA"/>
</dbReference>
<evidence type="ECO:0000259" key="3">
    <source>
        <dbReference type="Pfam" id="PF17677"/>
    </source>
</evidence>
<dbReference type="KEGG" id="fgl:EM308_14150"/>
<dbReference type="Pfam" id="PF01074">
    <property type="entry name" value="Glyco_hydro_38N"/>
    <property type="match status" value="1"/>
</dbReference>
<dbReference type="RefSeq" id="WP_035636678.1">
    <property type="nucleotide sequence ID" value="NZ_CP017479.1"/>
</dbReference>
<protein>
    <recommendedName>
        <fullName evidence="6">Glycoside hydrolase family 38 N-terminal domain-containing protein</fullName>
    </recommendedName>
</protein>
<dbReference type="PANTHER" id="PTHR46017:SF2">
    <property type="entry name" value="MANNOSYLGLYCERATE HYDROLASE"/>
    <property type="match status" value="1"/>
</dbReference>
<sequence>MRKKLVLLSVLLIFSKSIGQPAPKSPIPVPAPASNLLPGKKAPGVKDIWVVFKTHCDLGYTMSAEEVFKKYREDMMDNAFKLIDADKLKPKEERFKWTIAGWPMYGAILGPMQTPERRARIGEALHEGTFAVHALPASMHTDAFELEDYVRSLWFSSKIARDYKLPLAISAKMTDVPAHSWLLPTLLHHAGVKFLQIGCNYSDRPVLLPQLFWWEGPDGSRILCNYTPHYGSEIVPPTGWPAKNYLAVLMTHDNEGPPSAKEVARVRAEVAKVSGVKLHLGTMDEFTKAVLAENLEIPVIRGDMVDPWIQGVMAMPVETKTARNIRPLESAFEILNTSVKLWGVSAPDISKDLAVAYENSTLFGEHTWGGMTPGWGFFSMDGINRGTERYLYGQDFEKARKEGYYKKFESSFEDHRNYIRKTEAIVNKGIKENLELLAKSIPSDGKSIVVFNPLPWARSGFVELNGEKYFAENVPACGYKTIGDVKSVMKESERKTDFETAFFKVKFDLVKGGITSLIDKSTGKELVEQKGNYVFGQFIHENFSENEVMDYYNRFCLMNNAANATIKPNMPKDAKYGVIVASDWRIKQESSILEDKIILTSTNVSGVAEAVSLTFVFPKNKNYIDVKWDILNKKANTIPEGGWLCFPFKIENPKFIVGRIGGAIDLAKDQIVGGNRHLYGVNTATDMVSPDGTGMGICAIDSPLLSFGEPGLWKYSYDYFPKQASAFVNLYNNMWNTNFPYWTEGSFSNSVRVWTVNKNEKITENIAVNSFETRYPLLAVASEKNNGKLPAEKSGISLSRKGVLVTAFGKDEDGNQGTLLRVWEQAGNSGKLKVTLPKEMKVTKAIAVNLRGERQGKEIKISENQFVIDLNAFAPASFILR</sequence>
<evidence type="ECO:0008006" key="6">
    <source>
        <dbReference type="Google" id="ProtNLM"/>
    </source>
</evidence>
<dbReference type="Pfam" id="PF17677">
    <property type="entry name" value="Glyco_hydro38C2"/>
    <property type="match status" value="1"/>
</dbReference>
<dbReference type="GO" id="GO:0009313">
    <property type="term" value="P:oligosaccharide catabolic process"/>
    <property type="evidence" value="ECO:0007669"/>
    <property type="project" value="TreeGrafter"/>
</dbReference>
<evidence type="ECO:0000256" key="1">
    <source>
        <dbReference type="SAM" id="SignalP"/>
    </source>
</evidence>
<dbReference type="GO" id="GO:0004559">
    <property type="term" value="F:alpha-mannosidase activity"/>
    <property type="evidence" value="ECO:0007669"/>
    <property type="project" value="InterPro"/>
</dbReference>
<dbReference type="InterPro" id="IPR027291">
    <property type="entry name" value="Glyco_hydro_38_N_sf"/>
</dbReference>
<dbReference type="InterPro" id="IPR011013">
    <property type="entry name" value="Gal_mutarotase_sf_dom"/>
</dbReference>
<dbReference type="GO" id="GO:0006013">
    <property type="term" value="P:mannose metabolic process"/>
    <property type="evidence" value="ECO:0007669"/>
    <property type="project" value="InterPro"/>
</dbReference>
<dbReference type="InterPro" id="IPR000602">
    <property type="entry name" value="Glyco_hydro_38_N"/>
</dbReference>
<feature type="chain" id="PRO_5042248400" description="Glycoside hydrolase family 38 N-terminal domain-containing protein" evidence="1">
    <location>
        <begin position="20"/>
        <end position="881"/>
    </location>
</feature>
<dbReference type="InterPro" id="IPR041147">
    <property type="entry name" value="GH38_C"/>
</dbReference>
<dbReference type="Gene3D" id="3.20.110.10">
    <property type="entry name" value="Glycoside hydrolase 38, N terminal domain"/>
    <property type="match status" value="1"/>
</dbReference>
<evidence type="ECO:0000313" key="4">
    <source>
        <dbReference type="EMBL" id="AOW10548.1"/>
    </source>
</evidence>
<evidence type="ECO:0000313" key="5">
    <source>
        <dbReference type="Proteomes" id="UP000175968"/>
    </source>
</evidence>
<feature type="domain" description="Glycosyl hydrolases family 38 C-terminal" evidence="3">
    <location>
        <begin position="803"/>
        <end position="873"/>
    </location>
</feature>